<dbReference type="FunCoup" id="B4J3I0">
    <property type="interactions" value="244"/>
</dbReference>
<dbReference type="CDD" id="cd20529">
    <property type="entry name" value="CYCLIN_CCNJ-like_rpt2"/>
    <property type="match status" value="1"/>
</dbReference>
<feature type="region of interest" description="Disordered" evidence="5">
    <location>
        <begin position="292"/>
        <end position="313"/>
    </location>
</feature>
<evidence type="ECO:0000256" key="4">
    <source>
        <dbReference type="RuleBase" id="RU000383"/>
    </source>
</evidence>
<feature type="domain" description="Cyclin-like" evidence="6">
    <location>
        <begin position="69"/>
        <end position="155"/>
    </location>
</feature>
<gene>
    <name evidence="8" type="primary">Dgri\GH16117</name>
    <name evidence="8" type="ORF">Dgri_GH16117</name>
</gene>
<feature type="compositionally biased region" description="Polar residues" evidence="5">
    <location>
        <begin position="297"/>
        <end position="312"/>
    </location>
</feature>
<dbReference type="PANTHER" id="PTHR10177">
    <property type="entry name" value="CYCLINS"/>
    <property type="match status" value="1"/>
</dbReference>
<evidence type="ECO:0000256" key="1">
    <source>
        <dbReference type="ARBA" id="ARBA00022618"/>
    </source>
</evidence>
<dbReference type="InterPro" id="IPR004367">
    <property type="entry name" value="Cyclin_C-dom"/>
</dbReference>
<evidence type="ECO:0000259" key="7">
    <source>
        <dbReference type="SMART" id="SM01332"/>
    </source>
</evidence>
<keyword evidence="3" id="KW-0131">Cell cycle</keyword>
<organism evidence="9">
    <name type="scientific">Drosophila grimshawi</name>
    <name type="common">Hawaiian fruit fly</name>
    <name type="synonym">Idiomyia grimshawi</name>
    <dbReference type="NCBI Taxonomy" id="7222"/>
    <lineage>
        <taxon>Eukaryota</taxon>
        <taxon>Metazoa</taxon>
        <taxon>Ecdysozoa</taxon>
        <taxon>Arthropoda</taxon>
        <taxon>Hexapoda</taxon>
        <taxon>Insecta</taxon>
        <taxon>Pterygota</taxon>
        <taxon>Neoptera</taxon>
        <taxon>Endopterygota</taxon>
        <taxon>Diptera</taxon>
        <taxon>Brachycera</taxon>
        <taxon>Muscomorpha</taxon>
        <taxon>Ephydroidea</taxon>
        <taxon>Drosophilidae</taxon>
        <taxon>Drosophila</taxon>
        <taxon>Hawaiian Drosophila</taxon>
    </lineage>
</organism>
<dbReference type="Pfam" id="PF00134">
    <property type="entry name" value="Cyclin_N"/>
    <property type="match status" value="1"/>
</dbReference>
<keyword evidence="1" id="KW-0132">Cell division</keyword>
<dbReference type="GO" id="GO:0051301">
    <property type="term" value="P:cell division"/>
    <property type="evidence" value="ECO:0007669"/>
    <property type="project" value="UniProtKB-KW"/>
</dbReference>
<reference evidence="8 9" key="1">
    <citation type="journal article" date="2007" name="Nature">
        <title>Evolution of genes and genomes on the Drosophila phylogeny.</title>
        <authorList>
            <consortium name="Drosophila 12 Genomes Consortium"/>
            <person name="Clark A.G."/>
            <person name="Eisen M.B."/>
            <person name="Smith D.R."/>
            <person name="Bergman C.M."/>
            <person name="Oliver B."/>
            <person name="Markow T.A."/>
            <person name="Kaufman T.C."/>
            <person name="Kellis M."/>
            <person name="Gelbart W."/>
            <person name="Iyer V.N."/>
            <person name="Pollard D.A."/>
            <person name="Sackton T.B."/>
            <person name="Larracuente A.M."/>
            <person name="Singh N.D."/>
            <person name="Abad J.P."/>
            <person name="Abt D.N."/>
            <person name="Adryan B."/>
            <person name="Aguade M."/>
            <person name="Akashi H."/>
            <person name="Anderson W.W."/>
            <person name="Aquadro C.F."/>
            <person name="Ardell D.H."/>
            <person name="Arguello R."/>
            <person name="Artieri C.G."/>
            <person name="Barbash D.A."/>
            <person name="Barker D."/>
            <person name="Barsanti P."/>
            <person name="Batterham P."/>
            <person name="Batzoglou S."/>
            <person name="Begun D."/>
            <person name="Bhutkar A."/>
            <person name="Blanco E."/>
            <person name="Bosak S.A."/>
            <person name="Bradley R.K."/>
            <person name="Brand A.D."/>
            <person name="Brent M.R."/>
            <person name="Brooks A.N."/>
            <person name="Brown R.H."/>
            <person name="Butlin R.K."/>
            <person name="Caggese C."/>
            <person name="Calvi B.R."/>
            <person name="Bernardo de Carvalho A."/>
            <person name="Caspi A."/>
            <person name="Castrezana S."/>
            <person name="Celniker S.E."/>
            <person name="Chang J.L."/>
            <person name="Chapple C."/>
            <person name="Chatterji S."/>
            <person name="Chinwalla A."/>
            <person name="Civetta A."/>
            <person name="Clifton S.W."/>
            <person name="Comeron J.M."/>
            <person name="Costello J.C."/>
            <person name="Coyne J.A."/>
            <person name="Daub J."/>
            <person name="David R.G."/>
            <person name="Delcher A.L."/>
            <person name="Delehaunty K."/>
            <person name="Do C.B."/>
            <person name="Ebling H."/>
            <person name="Edwards K."/>
            <person name="Eickbush T."/>
            <person name="Evans J.D."/>
            <person name="Filipski A."/>
            <person name="Findeiss S."/>
            <person name="Freyhult E."/>
            <person name="Fulton L."/>
            <person name="Fulton R."/>
            <person name="Garcia A.C."/>
            <person name="Gardiner A."/>
            <person name="Garfield D.A."/>
            <person name="Garvin B.E."/>
            <person name="Gibson G."/>
            <person name="Gilbert D."/>
            <person name="Gnerre S."/>
            <person name="Godfrey J."/>
            <person name="Good R."/>
            <person name="Gotea V."/>
            <person name="Gravely B."/>
            <person name="Greenberg A.J."/>
            <person name="Griffiths-Jones S."/>
            <person name="Gross S."/>
            <person name="Guigo R."/>
            <person name="Gustafson E.A."/>
            <person name="Haerty W."/>
            <person name="Hahn M.W."/>
            <person name="Halligan D.L."/>
            <person name="Halpern A.L."/>
            <person name="Halter G.M."/>
            <person name="Han M.V."/>
            <person name="Heger A."/>
            <person name="Hillier L."/>
            <person name="Hinrichs A.S."/>
            <person name="Holmes I."/>
            <person name="Hoskins R.A."/>
            <person name="Hubisz M.J."/>
            <person name="Hultmark D."/>
            <person name="Huntley M.A."/>
            <person name="Jaffe D.B."/>
            <person name="Jagadeeshan S."/>
            <person name="Jeck W.R."/>
            <person name="Johnson J."/>
            <person name="Jones C.D."/>
            <person name="Jordan W.C."/>
            <person name="Karpen G.H."/>
            <person name="Kataoka E."/>
            <person name="Keightley P.D."/>
            <person name="Kheradpour P."/>
            <person name="Kirkness E.F."/>
            <person name="Koerich L.B."/>
            <person name="Kristiansen K."/>
            <person name="Kudrna D."/>
            <person name="Kulathinal R.J."/>
            <person name="Kumar S."/>
            <person name="Kwok R."/>
            <person name="Lander E."/>
            <person name="Langley C.H."/>
            <person name="Lapoint R."/>
            <person name="Lazzaro B.P."/>
            <person name="Lee S.J."/>
            <person name="Levesque L."/>
            <person name="Li R."/>
            <person name="Lin C.F."/>
            <person name="Lin M.F."/>
            <person name="Lindblad-Toh K."/>
            <person name="Llopart A."/>
            <person name="Long M."/>
            <person name="Low L."/>
            <person name="Lozovsky E."/>
            <person name="Lu J."/>
            <person name="Luo M."/>
            <person name="Machado C.A."/>
            <person name="Makalowski W."/>
            <person name="Marzo M."/>
            <person name="Matsuda M."/>
            <person name="Matzkin L."/>
            <person name="McAllister B."/>
            <person name="McBride C.S."/>
            <person name="McKernan B."/>
            <person name="McKernan K."/>
            <person name="Mendez-Lago M."/>
            <person name="Minx P."/>
            <person name="Mollenhauer M.U."/>
            <person name="Montooth K."/>
            <person name="Mount S.M."/>
            <person name="Mu X."/>
            <person name="Myers E."/>
            <person name="Negre B."/>
            <person name="Newfeld S."/>
            <person name="Nielsen R."/>
            <person name="Noor M.A."/>
            <person name="O'Grady P."/>
            <person name="Pachter L."/>
            <person name="Papaceit M."/>
            <person name="Parisi M.J."/>
            <person name="Parisi M."/>
            <person name="Parts L."/>
            <person name="Pedersen J.S."/>
            <person name="Pesole G."/>
            <person name="Phillippy A.M."/>
            <person name="Ponting C.P."/>
            <person name="Pop M."/>
            <person name="Porcelli D."/>
            <person name="Powell J.R."/>
            <person name="Prohaska S."/>
            <person name="Pruitt K."/>
            <person name="Puig M."/>
            <person name="Quesneville H."/>
            <person name="Ram K.R."/>
            <person name="Rand D."/>
            <person name="Rasmussen M.D."/>
            <person name="Reed L.K."/>
            <person name="Reenan R."/>
            <person name="Reily A."/>
            <person name="Remington K.A."/>
            <person name="Rieger T.T."/>
            <person name="Ritchie M.G."/>
            <person name="Robin C."/>
            <person name="Rogers Y.H."/>
            <person name="Rohde C."/>
            <person name="Rozas J."/>
            <person name="Rubenfield M.J."/>
            <person name="Ruiz A."/>
            <person name="Russo S."/>
            <person name="Salzberg S.L."/>
            <person name="Sanchez-Gracia A."/>
            <person name="Saranga D.J."/>
            <person name="Sato H."/>
            <person name="Schaeffer S.W."/>
            <person name="Schatz M.C."/>
            <person name="Schlenke T."/>
            <person name="Schwartz R."/>
            <person name="Segarra C."/>
            <person name="Singh R.S."/>
            <person name="Sirot L."/>
            <person name="Sirota M."/>
            <person name="Sisneros N.B."/>
            <person name="Smith C.D."/>
            <person name="Smith T.F."/>
            <person name="Spieth J."/>
            <person name="Stage D.E."/>
            <person name="Stark A."/>
            <person name="Stephan W."/>
            <person name="Strausberg R.L."/>
            <person name="Strempel S."/>
            <person name="Sturgill D."/>
            <person name="Sutton G."/>
            <person name="Sutton G.G."/>
            <person name="Tao W."/>
            <person name="Teichmann S."/>
            <person name="Tobari Y.N."/>
            <person name="Tomimura Y."/>
            <person name="Tsolas J.M."/>
            <person name="Valente V.L."/>
            <person name="Venter E."/>
            <person name="Venter J.C."/>
            <person name="Vicario S."/>
            <person name="Vieira F.G."/>
            <person name="Vilella A.J."/>
            <person name="Villasante A."/>
            <person name="Walenz B."/>
            <person name="Wang J."/>
            <person name="Wasserman M."/>
            <person name="Watts T."/>
            <person name="Wilson D."/>
            <person name="Wilson R.K."/>
            <person name="Wing R.A."/>
            <person name="Wolfner M.F."/>
            <person name="Wong A."/>
            <person name="Wong G.K."/>
            <person name="Wu C.I."/>
            <person name="Wu G."/>
            <person name="Yamamoto D."/>
            <person name="Yang H.P."/>
            <person name="Yang S.P."/>
            <person name="Yorke J.A."/>
            <person name="Yoshida K."/>
            <person name="Zdobnov E."/>
            <person name="Zhang P."/>
            <person name="Zhang Y."/>
            <person name="Zimin A.V."/>
            <person name="Baldwin J."/>
            <person name="Abdouelleil A."/>
            <person name="Abdulkadir J."/>
            <person name="Abebe A."/>
            <person name="Abera B."/>
            <person name="Abreu J."/>
            <person name="Acer S.C."/>
            <person name="Aftuck L."/>
            <person name="Alexander A."/>
            <person name="An P."/>
            <person name="Anderson E."/>
            <person name="Anderson S."/>
            <person name="Arachi H."/>
            <person name="Azer M."/>
            <person name="Bachantsang P."/>
            <person name="Barry A."/>
            <person name="Bayul T."/>
            <person name="Berlin A."/>
            <person name="Bessette D."/>
            <person name="Bloom T."/>
            <person name="Blye J."/>
            <person name="Boguslavskiy L."/>
            <person name="Bonnet C."/>
            <person name="Boukhgalter B."/>
            <person name="Bourzgui I."/>
            <person name="Brown A."/>
            <person name="Cahill P."/>
            <person name="Channer S."/>
            <person name="Cheshatsang Y."/>
            <person name="Chuda L."/>
            <person name="Citroen M."/>
            <person name="Collymore A."/>
            <person name="Cooke P."/>
            <person name="Costello M."/>
            <person name="D'Aco K."/>
            <person name="Daza R."/>
            <person name="De Haan G."/>
            <person name="DeGray S."/>
            <person name="DeMaso C."/>
            <person name="Dhargay N."/>
            <person name="Dooley K."/>
            <person name="Dooley E."/>
            <person name="Doricent M."/>
            <person name="Dorje P."/>
            <person name="Dorjee K."/>
            <person name="Dupes A."/>
            <person name="Elong R."/>
            <person name="Falk J."/>
            <person name="Farina A."/>
            <person name="Faro S."/>
            <person name="Ferguson D."/>
            <person name="Fisher S."/>
            <person name="Foley C.D."/>
            <person name="Franke A."/>
            <person name="Friedrich D."/>
            <person name="Gadbois L."/>
            <person name="Gearin G."/>
            <person name="Gearin C.R."/>
            <person name="Giannoukos G."/>
            <person name="Goode T."/>
            <person name="Graham J."/>
            <person name="Grandbois E."/>
            <person name="Grewal S."/>
            <person name="Gyaltsen K."/>
            <person name="Hafez N."/>
            <person name="Hagos B."/>
            <person name="Hall J."/>
            <person name="Henson C."/>
            <person name="Hollinger A."/>
            <person name="Honan T."/>
            <person name="Huard M.D."/>
            <person name="Hughes L."/>
            <person name="Hurhula B."/>
            <person name="Husby M.E."/>
            <person name="Kamat A."/>
            <person name="Kanga B."/>
            <person name="Kashin S."/>
            <person name="Khazanovich D."/>
            <person name="Kisner P."/>
            <person name="Lance K."/>
            <person name="Lara M."/>
            <person name="Lee W."/>
            <person name="Lennon N."/>
            <person name="Letendre F."/>
            <person name="LeVine R."/>
            <person name="Lipovsky A."/>
            <person name="Liu X."/>
            <person name="Liu J."/>
            <person name="Liu S."/>
            <person name="Lokyitsang T."/>
            <person name="Lokyitsang Y."/>
            <person name="Lubonja R."/>
            <person name="Lui A."/>
            <person name="MacDonald P."/>
            <person name="Magnisalis V."/>
            <person name="Maru K."/>
            <person name="Matthews C."/>
            <person name="McCusker W."/>
            <person name="McDonough S."/>
            <person name="Mehta T."/>
            <person name="Meldrim J."/>
            <person name="Meneus L."/>
            <person name="Mihai O."/>
            <person name="Mihalev A."/>
            <person name="Mihova T."/>
            <person name="Mittelman R."/>
            <person name="Mlenga V."/>
            <person name="Montmayeur A."/>
            <person name="Mulrain L."/>
            <person name="Navidi A."/>
            <person name="Naylor J."/>
            <person name="Negash T."/>
            <person name="Nguyen T."/>
            <person name="Nguyen N."/>
            <person name="Nicol R."/>
            <person name="Norbu C."/>
            <person name="Norbu N."/>
            <person name="Novod N."/>
            <person name="O'Neill B."/>
            <person name="Osman S."/>
            <person name="Markiewicz E."/>
            <person name="Oyono O.L."/>
            <person name="Patti C."/>
            <person name="Phunkhang P."/>
            <person name="Pierre F."/>
            <person name="Priest M."/>
            <person name="Raghuraman S."/>
            <person name="Rege F."/>
            <person name="Reyes R."/>
            <person name="Rise C."/>
            <person name="Rogov P."/>
            <person name="Ross K."/>
            <person name="Ryan E."/>
            <person name="Settipalli S."/>
            <person name="Shea T."/>
            <person name="Sherpa N."/>
            <person name="Shi L."/>
            <person name="Shih D."/>
            <person name="Sparrow T."/>
            <person name="Spaulding J."/>
            <person name="Stalker J."/>
            <person name="Stange-Thomann N."/>
            <person name="Stavropoulos S."/>
            <person name="Stone C."/>
            <person name="Strader C."/>
            <person name="Tesfaye S."/>
            <person name="Thomson T."/>
            <person name="Thoulutsang Y."/>
            <person name="Thoulutsang D."/>
            <person name="Topham K."/>
            <person name="Topping I."/>
            <person name="Tsamla T."/>
            <person name="Vassiliev H."/>
            <person name="Vo A."/>
            <person name="Wangchuk T."/>
            <person name="Wangdi T."/>
            <person name="Weiand M."/>
            <person name="Wilkinson J."/>
            <person name="Wilson A."/>
            <person name="Yadav S."/>
            <person name="Young G."/>
            <person name="Yu Q."/>
            <person name="Zembek L."/>
            <person name="Zhong D."/>
            <person name="Zimmer A."/>
            <person name="Zwirko Z."/>
            <person name="Jaffe D.B."/>
            <person name="Alvarez P."/>
            <person name="Brockman W."/>
            <person name="Butler J."/>
            <person name="Chin C."/>
            <person name="Gnerre S."/>
            <person name="Grabherr M."/>
            <person name="Kleber M."/>
            <person name="Mauceli E."/>
            <person name="MacCallum I."/>
        </authorList>
    </citation>
    <scope>NUCLEOTIDE SEQUENCE [LARGE SCALE GENOMIC DNA]</scope>
    <source>
        <strain evidence="9">Tucson 15287-2541.00</strain>
    </source>
</reference>
<protein>
    <submittedName>
        <fullName evidence="8">GH16117</fullName>
    </submittedName>
</protein>
<dbReference type="InterPro" id="IPR036915">
    <property type="entry name" value="Cyclin-like_sf"/>
</dbReference>
<sequence>MTNPSLENTSYMLSERNEHARRNIERILKSKWVSNYAADILKTMMESELQRRPIYYTSTQIDQRPMLIQLCQRIARSFQLGRCAHHLAINYLDRFLDFYTIRSDKLQLIALTCMHIAAQIEHTDANVPRYSEMDRLIQSGYTALEFKTVERKLLTFFDFKLIHPTVASFVEMFAYHLITIEDYFGYCLAIDGCSTTAAAEMKNYPRYNSFEQMLTQLVQLLLRMSDYTLTINRFSNEPPSMLAASCIAATRQVSGVPKRWTPFLTDLTSYSEHMVEPYVDVIRLHHYLNEQSKAKGEQQQQHPMEISWSSPDSGFGENLSVPQMEVVSVEVETFNVITVKLQAPRKPSSSVLKRDRDNDYGEEQQPKRLKVDQEQQKT</sequence>
<dbReference type="InterPro" id="IPR013763">
    <property type="entry name" value="Cyclin-like_dom"/>
</dbReference>
<dbReference type="GO" id="GO:0016538">
    <property type="term" value="F:cyclin-dependent protein serine/threonine kinase regulator activity"/>
    <property type="evidence" value="ECO:0007669"/>
    <property type="project" value="EnsemblMetazoa"/>
</dbReference>
<dbReference type="eggNOG" id="KOG0654">
    <property type="taxonomic scope" value="Eukaryota"/>
</dbReference>
<dbReference type="GO" id="GO:0045448">
    <property type="term" value="P:mitotic cell cycle, embryonic"/>
    <property type="evidence" value="ECO:0007669"/>
    <property type="project" value="EnsemblMetazoa"/>
</dbReference>
<evidence type="ECO:0000256" key="3">
    <source>
        <dbReference type="ARBA" id="ARBA00023306"/>
    </source>
</evidence>
<dbReference type="SMART" id="SM00385">
    <property type="entry name" value="CYCLIN"/>
    <property type="match status" value="1"/>
</dbReference>
<feature type="region of interest" description="Disordered" evidence="5">
    <location>
        <begin position="343"/>
        <end position="378"/>
    </location>
</feature>
<dbReference type="SUPFAM" id="SSF47954">
    <property type="entry name" value="Cyclin-like"/>
    <property type="match status" value="2"/>
</dbReference>
<keyword evidence="2 4" id="KW-0195">Cyclin</keyword>
<feature type="compositionally biased region" description="Basic and acidic residues" evidence="5">
    <location>
        <begin position="352"/>
        <end position="378"/>
    </location>
</feature>
<dbReference type="SMART" id="SM01332">
    <property type="entry name" value="Cyclin_C"/>
    <property type="match status" value="1"/>
</dbReference>
<evidence type="ECO:0000256" key="2">
    <source>
        <dbReference type="ARBA" id="ARBA00023127"/>
    </source>
</evidence>
<dbReference type="FunFam" id="1.10.472.10:FF:000010">
    <property type="entry name" value="G1/S-specific cyclin Cln1"/>
    <property type="match status" value="1"/>
</dbReference>
<dbReference type="CDD" id="cd20528">
    <property type="entry name" value="CYCLIN_CCNJ-like_rpt1"/>
    <property type="match status" value="1"/>
</dbReference>
<dbReference type="OMA" id="WDLCLPT"/>
<proteinExistence type="inferred from homology"/>
<dbReference type="Gene3D" id="1.10.472.10">
    <property type="entry name" value="Cyclin-like"/>
    <property type="match status" value="2"/>
</dbReference>
<comment type="similarity">
    <text evidence="4">Belongs to the cyclin family.</text>
</comment>
<name>B4J3I0_DROGR</name>
<dbReference type="GO" id="GO:0007293">
    <property type="term" value="P:germarium-derived egg chamber formation"/>
    <property type="evidence" value="ECO:0007669"/>
    <property type="project" value="EnsemblMetazoa"/>
</dbReference>
<dbReference type="HOGENOM" id="CLU_048030_0_0_1"/>
<feature type="domain" description="Cyclin C-terminal" evidence="7">
    <location>
        <begin position="164"/>
        <end position="311"/>
    </location>
</feature>
<dbReference type="OrthoDB" id="285802at2759"/>
<dbReference type="SMR" id="B4J3I0"/>
<evidence type="ECO:0000259" key="6">
    <source>
        <dbReference type="SMART" id="SM00385"/>
    </source>
</evidence>
<dbReference type="InterPro" id="IPR006671">
    <property type="entry name" value="Cyclin_N"/>
</dbReference>
<dbReference type="Pfam" id="PF02984">
    <property type="entry name" value="Cyclin_C"/>
    <property type="match status" value="1"/>
</dbReference>
<dbReference type="PhylomeDB" id="B4J3I0"/>
<dbReference type="Proteomes" id="UP000001070">
    <property type="component" value="Unassembled WGS sequence"/>
</dbReference>
<dbReference type="InParanoid" id="B4J3I0"/>
<dbReference type="KEGG" id="dgr:6557030"/>
<dbReference type="AlphaFoldDB" id="B4J3I0"/>
<accession>B4J3I0</accession>
<dbReference type="EMBL" id="CH916366">
    <property type="protein sequence ID" value="EDV96182.1"/>
    <property type="molecule type" value="Genomic_DNA"/>
</dbReference>
<dbReference type="InterPro" id="IPR039361">
    <property type="entry name" value="Cyclin"/>
</dbReference>
<evidence type="ECO:0000313" key="9">
    <source>
        <dbReference type="Proteomes" id="UP000001070"/>
    </source>
</evidence>
<keyword evidence="9" id="KW-1185">Reference proteome</keyword>
<evidence type="ECO:0000313" key="8">
    <source>
        <dbReference type="EMBL" id="EDV96182.1"/>
    </source>
</evidence>
<dbReference type="STRING" id="7222.B4J3I0"/>
<evidence type="ECO:0000256" key="5">
    <source>
        <dbReference type="SAM" id="MobiDB-lite"/>
    </source>
</evidence>
<dbReference type="GO" id="GO:0051726">
    <property type="term" value="P:regulation of cell cycle"/>
    <property type="evidence" value="ECO:0007669"/>
    <property type="project" value="UniProtKB-ARBA"/>
</dbReference>